<comment type="caution">
    <text evidence="5">The sequence shown here is derived from an EMBL/GenBank/DDBJ whole genome shotgun (WGS) entry which is preliminary data.</text>
</comment>
<feature type="domain" description="Topo IA-type catalytic" evidence="4">
    <location>
        <begin position="1"/>
        <end position="377"/>
    </location>
</feature>
<evidence type="ECO:0000256" key="3">
    <source>
        <dbReference type="ARBA" id="ARBA00023235"/>
    </source>
</evidence>
<dbReference type="SUPFAM" id="SSF56712">
    <property type="entry name" value="Prokaryotic type I DNA topoisomerase"/>
    <property type="match status" value="1"/>
</dbReference>
<dbReference type="GO" id="GO:0006281">
    <property type="term" value="P:DNA repair"/>
    <property type="evidence" value="ECO:0007669"/>
    <property type="project" value="TreeGrafter"/>
</dbReference>
<gene>
    <name evidence="5" type="ORF">EZS27_015863</name>
</gene>
<dbReference type="PANTHER" id="PTHR11390">
    <property type="entry name" value="PROKARYOTIC DNA TOPOISOMERASE"/>
    <property type="match status" value="1"/>
</dbReference>
<dbReference type="InterPro" id="IPR013497">
    <property type="entry name" value="Topo_IA_cen"/>
</dbReference>
<dbReference type="InterPro" id="IPR003602">
    <property type="entry name" value="Topo_IA_DNA-bd_dom"/>
</dbReference>
<evidence type="ECO:0000256" key="1">
    <source>
        <dbReference type="ARBA" id="ARBA00023029"/>
    </source>
</evidence>
<keyword evidence="3 5" id="KW-0413">Isomerase</keyword>
<dbReference type="InterPro" id="IPR025589">
    <property type="entry name" value="Toprim_C_rpt"/>
</dbReference>
<dbReference type="Gene3D" id="1.10.290.10">
    <property type="entry name" value="Topoisomerase I, domain 4"/>
    <property type="match status" value="1"/>
</dbReference>
<evidence type="ECO:0000313" key="5">
    <source>
        <dbReference type="EMBL" id="KAA6335950.1"/>
    </source>
</evidence>
<dbReference type="InterPro" id="IPR000380">
    <property type="entry name" value="Topo_IA"/>
</dbReference>
<dbReference type="Pfam" id="PF13342">
    <property type="entry name" value="Toprim_Crpt"/>
    <property type="match status" value="1"/>
</dbReference>
<proteinExistence type="predicted"/>
<organism evidence="5">
    <name type="scientific">termite gut metagenome</name>
    <dbReference type="NCBI Taxonomy" id="433724"/>
    <lineage>
        <taxon>unclassified sequences</taxon>
        <taxon>metagenomes</taxon>
        <taxon>organismal metagenomes</taxon>
    </lineage>
</organism>
<dbReference type="GO" id="GO:0003917">
    <property type="term" value="F:DNA topoisomerase type I (single strand cut, ATP-independent) activity"/>
    <property type="evidence" value="ECO:0007669"/>
    <property type="project" value="InterPro"/>
</dbReference>
<dbReference type="PANTHER" id="PTHR11390:SF21">
    <property type="entry name" value="DNA TOPOISOMERASE 3-ALPHA"/>
    <property type="match status" value="1"/>
</dbReference>
<protein>
    <submittedName>
        <fullName evidence="5">DNA topoisomerase 3</fullName>
        <ecNumber evidence="5">5.6.2.2</ecNumber>
    </submittedName>
</protein>
<dbReference type="InterPro" id="IPR023405">
    <property type="entry name" value="Topo_IA_core_domain"/>
</dbReference>
<name>A0A5J4RS63_9ZZZZ</name>
<dbReference type="GO" id="GO:0006310">
    <property type="term" value="P:DNA recombination"/>
    <property type="evidence" value="ECO:0007669"/>
    <property type="project" value="TreeGrafter"/>
</dbReference>
<keyword evidence="2" id="KW-0238">DNA-binding</keyword>
<dbReference type="InterPro" id="IPR013825">
    <property type="entry name" value="Topo_IA_cen_sub2"/>
</dbReference>
<dbReference type="EC" id="5.6.2.2" evidence="5"/>
<dbReference type="InterPro" id="IPR013826">
    <property type="entry name" value="Topo_IA_cen_sub3"/>
</dbReference>
<dbReference type="PROSITE" id="PS52039">
    <property type="entry name" value="TOPO_IA_2"/>
    <property type="match status" value="1"/>
</dbReference>
<dbReference type="Pfam" id="PF01131">
    <property type="entry name" value="Topoisom_bac"/>
    <property type="match status" value="1"/>
</dbReference>
<dbReference type="InterPro" id="IPR013824">
    <property type="entry name" value="Topo_IA_cen_sub1"/>
</dbReference>
<dbReference type="GO" id="GO:0003677">
    <property type="term" value="F:DNA binding"/>
    <property type="evidence" value="ECO:0007669"/>
    <property type="project" value="UniProtKB-KW"/>
</dbReference>
<evidence type="ECO:0000256" key="2">
    <source>
        <dbReference type="ARBA" id="ARBA00023125"/>
    </source>
</evidence>
<keyword evidence="1" id="KW-0799">Topoisomerase</keyword>
<accession>A0A5J4RS63</accession>
<dbReference type="GO" id="GO:0003918">
    <property type="term" value="F:DNA topoisomerase type II (double strand cut, ATP-hydrolyzing) activity"/>
    <property type="evidence" value="ECO:0007669"/>
    <property type="project" value="UniProtKB-EC"/>
</dbReference>
<dbReference type="EMBL" id="SNRY01000843">
    <property type="protein sequence ID" value="KAA6335950.1"/>
    <property type="molecule type" value="Genomic_DNA"/>
</dbReference>
<dbReference type="PRINTS" id="PR00417">
    <property type="entry name" value="PRTPISMRASEI"/>
</dbReference>
<dbReference type="AlphaFoldDB" id="A0A5J4RS63"/>
<dbReference type="Gene3D" id="1.10.460.10">
    <property type="entry name" value="Topoisomerase I, domain 2"/>
    <property type="match status" value="1"/>
</dbReference>
<dbReference type="SMART" id="SM00437">
    <property type="entry name" value="TOP1Ac"/>
    <property type="match status" value="1"/>
</dbReference>
<dbReference type="GO" id="GO:0006265">
    <property type="term" value="P:DNA topological change"/>
    <property type="evidence" value="ECO:0007669"/>
    <property type="project" value="InterPro"/>
</dbReference>
<dbReference type="Gene3D" id="2.70.20.10">
    <property type="entry name" value="Topoisomerase I, domain 3"/>
    <property type="match status" value="1"/>
</dbReference>
<reference evidence="5" key="1">
    <citation type="submission" date="2019-03" db="EMBL/GenBank/DDBJ databases">
        <title>Single cell metagenomics reveals metabolic interactions within the superorganism composed of flagellate Streblomastix strix and complex community of Bacteroidetes bacteria on its surface.</title>
        <authorList>
            <person name="Treitli S.C."/>
            <person name="Kolisko M."/>
            <person name="Husnik F."/>
            <person name="Keeling P."/>
            <person name="Hampl V."/>
        </authorList>
    </citation>
    <scope>NUCLEOTIDE SEQUENCE</scope>
    <source>
        <strain evidence="5">STM</strain>
    </source>
</reference>
<evidence type="ECO:0000259" key="4">
    <source>
        <dbReference type="PROSITE" id="PS52039"/>
    </source>
</evidence>
<sequence>MNFVPVPYRQLQIGLAKDGKAITALSKEKIDSKTDANNIYASQQLFREAVISKVERKEVQQEPPLLYDLTTLQKEANSKHGFSAGKTLSLAQKLYEQHKLITYPRTGSRYIPGDVFQEAGELIENLKSYPRFTAYTEKLSSMNLNIHSVDDKKVTDHHALLITENRLGKLSSDEQTIYEMIAGRMLEAFSRTCVKDITTLTLSVDTVLYETKGSVTRIAGWREVFNEKEEDGEDKTELPELSEGETLSIKKLDLFTKQTKPKPLHTEASLLGAMQTAGKELENEEQRLALKGCGIGTPATRAAIIETLFSRDYIRRDKKSLVPTGKGLAVYDVVKDKRIANVEMTGMWEDTFLKIESGEVSAGNFKKGIEAYAGQITEELLNTSFPLSGEETVCCPKCSISPVNFYPKVVKCADPGCGLILFTSLCGKTLPNDVMHILLSGKPTGIIKGFKGKTGKTFHAALKLDENFRIKFEFS</sequence>
<dbReference type="GO" id="GO:0043597">
    <property type="term" value="C:cytoplasmic replication fork"/>
    <property type="evidence" value="ECO:0007669"/>
    <property type="project" value="TreeGrafter"/>
</dbReference>